<dbReference type="RefSeq" id="WP_020909904.1">
    <property type="nucleotide sequence ID" value="NC_014144.1"/>
</dbReference>
<evidence type="ECO:0000313" key="2">
    <source>
        <dbReference type="EMBL" id="CQR32653.1"/>
    </source>
</evidence>
<reference key="1">
    <citation type="submission" date="2009-07" db="EMBL/GenBank/DDBJ databases">
        <authorList>
            <person name="Genoscope - CEA"/>
        </authorList>
    </citation>
    <scope>NUCLEOTIDE SEQUENCE</scope>
    <source>
        <strain>3As</strain>
    </source>
</reference>
<reference evidence="3" key="2">
    <citation type="journal article" date="2010" name="PLoS Genet.">
        <title>Structure, function, and evolution of the Thiomonas spp. genome.</title>
        <authorList>
            <person name="Arsene-Ploetze F."/>
            <person name="Koechler S."/>
            <person name="Marchal M."/>
            <person name="Coppee J.Y."/>
            <person name="Chandler M."/>
            <person name="Bonnefoy V."/>
            <person name="Brochier-Armanet C."/>
            <person name="Barakat M."/>
            <person name="Barbe V."/>
            <person name="Battaglia-Brunet F."/>
            <person name="Bruneel O."/>
            <person name="Bryan C.G."/>
            <person name="Cleiss-Arnold J."/>
            <person name="Cruveiller S."/>
            <person name="Erhardt M."/>
            <person name="Heinrich-Salmeron A."/>
            <person name="Hommais F."/>
            <person name="Joulian C."/>
            <person name="Krin E."/>
            <person name="Lieutaud A."/>
            <person name="Lievremont D."/>
            <person name="Michel C."/>
            <person name="Muller D."/>
            <person name="Ortet P."/>
            <person name="Proux C."/>
            <person name="Siguier P."/>
            <person name="Roche D."/>
            <person name="Rouy Z."/>
            <person name="Salvignol G."/>
            <person name="Slyemi D."/>
            <person name="Talla E."/>
            <person name="Weiss S."/>
            <person name="Weissenbach J."/>
            <person name="Medigue C."/>
            <person name="Bertin P.N."/>
        </authorList>
    </citation>
    <scope>NUCLEOTIDE SEQUENCE [LARGE SCALE GENOMIC DNA]</scope>
    <source>
        <strain evidence="3">DSM 22701 / CIP 110005 / 3As</strain>
    </source>
</reference>
<dbReference type="Proteomes" id="UP000002372">
    <property type="component" value="Plasmid pTHI"/>
</dbReference>
<proteinExistence type="predicted"/>
<evidence type="ECO:0000313" key="3">
    <source>
        <dbReference type="Proteomes" id="UP000002372"/>
    </source>
</evidence>
<evidence type="ECO:0008006" key="5">
    <source>
        <dbReference type="Google" id="ProtNLM"/>
    </source>
</evidence>
<organism evidence="1 3">
    <name type="scientific">Thiomonas arsenitoxydans (strain DSM 22701 / CIP 110005 / 3As)</name>
    <dbReference type="NCBI Taxonomy" id="426114"/>
    <lineage>
        <taxon>Bacteria</taxon>
        <taxon>Pseudomonadati</taxon>
        <taxon>Pseudomonadota</taxon>
        <taxon>Betaproteobacteria</taxon>
        <taxon>Burkholderiales</taxon>
        <taxon>Thiomonas</taxon>
    </lineage>
</organism>
<dbReference type="EMBL" id="CTRI01000013">
    <property type="protein sequence ID" value="CQR32653.1"/>
    <property type="molecule type" value="Genomic_DNA"/>
</dbReference>
<name>D6CVU8_THIA3</name>
<dbReference type="KEGG" id="thi:THI_p0041"/>
<dbReference type="EMBL" id="FP475957">
    <property type="protein sequence ID" value="CAZ90437.1"/>
    <property type="molecule type" value="Genomic_DNA"/>
</dbReference>
<gene>
    <name evidence="1" type="ordered locus">THI_p0041</name>
    <name evidence="2" type="ORF">THICB1_200022</name>
</gene>
<keyword evidence="4" id="KW-1185">Reference proteome</keyword>
<dbReference type="InterPro" id="IPR009553">
    <property type="entry name" value="DUF1173"/>
</dbReference>
<reference evidence="1" key="4">
    <citation type="submission" date="2010-07" db="EMBL/GenBank/DDBJ databases">
        <authorList>
            <person name="Genoscope - CEA"/>
        </authorList>
    </citation>
    <scope>NUCLEOTIDE SEQUENCE</scope>
    <source>
        <strain evidence="1">3As</strain>
        <plasmid evidence="1">pTHI</plasmid>
    </source>
</reference>
<reference evidence="2 4" key="5">
    <citation type="submission" date="2015-03" db="EMBL/GenBank/DDBJ databases">
        <authorList>
            <person name="Regsiter A."/>
            <person name="william w."/>
        </authorList>
    </citation>
    <scope>NUCLEOTIDE SEQUENCE [LARGE SCALE GENOMIC DNA]</scope>
    <source>
        <strain evidence="2 4">CB1</strain>
    </source>
</reference>
<dbReference type="OrthoDB" id="5572968at2"/>
<protein>
    <recommendedName>
        <fullName evidence="5">DUF1173 domain-containing protein</fullName>
    </recommendedName>
</protein>
<keyword evidence="1" id="KW-0614">Plasmid</keyword>
<accession>D6CVU8</accession>
<dbReference type="HOGENOM" id="CLU_055770_1_0_4"/>
<evidence type="ECO:0000313" key="1">
    <source>
        <dbReference type="EMBL" id="CAZ90437.1"/>
    </source>
</evidence>
<sequence length="397" mass="44069">MSEYLFPTGEILETATPEFQGALADAYGDTSNRVRCLCKTGGLPMYIAKRGELYILKRMPNTAEEHAAGCDSYEPPAALSGRSEVLGGAIKHDDESGRDKLRFDFSLSRSQRPQMSDSAQASGDSVRAEPNKLSFLGLVHYLWDQSGLVRWKPFGAVIRWEQVRERVLRAASGAEAKSRGLSDILYMPEQFDKDRHDAQEARRIGFFKRFEQKASSGYLLCIGELKEFSESRGAHKLTIKHAPGVAFLMDKVTAGRFGRRFKAEMASWAADEKTRLIAAMTCAIEGGIAHVVEITLMPVTHDWIPFDGAMEKQLLDVLMRQEREFIKSLRYNLAAGSPVASAILTDAGEQGVALFLPPEEPEARIAWAERIEGYSGPTWEWLGGDMPALPMRASEAE</sequence>
<dbReference type="Pfam" id="PF06666">
    <property type="entry name" value="DUF1173"/>
    <property type="match status" value="1"/>
</dbReference>
<dbReference type="AlphaFoldDB" id="D6CVU8"/>
<evidence type="ECO:0000313" key="4">
    <source>
        <dbReference type="Proteomes" id="UP000078599"/>
    </source>
</evidence>
<reference key="3">
    <citation type="journal article" date="2010" name="PLoS Genet.">
        <title>Structure, function, and evolution of the Thiomonas spp. genome.</title>
        <authorList>
            <person name="Arsene-Ploetze F."/>
            <person name="Koechler S."/>
            <person name="Marchal M."/>
            <person name="Coppee J.-.Y."/>
            <person name="Chandler M."/>
            <person name="Bonnefoy V."/>
            <person name="Brochier-Armanet C."/>
            <person name="Barakat M."/>
            <person name="Barbe V."/>
            <person name="Battaglia-Brunet F."/>
            <person name="Bruneel O."/>
            <person name="Bryan C.G."/>
            <person name="Cleiss-Arnold J."/>
            <person name="Cruveiller S."/>
            <person name="Erhardt M."/>
            <person name="Heinrich-Salmeron A."/>
            <person name="Hommais F."/>
            <person name="Joulian C."/>
            <person name="Krin E."/>
            <person name="Lieutaud A."/>
            <person name="Lievremont D."/>
            <person name="Michel C."/>
            <person name="Muller D."/>
            <person name="Ortet P."/>
            <person name="Proux C."/>
            <person name="Siguier P."/>
            <person name="Roche D."/>
            <person name="Rouy Z."/>
            <person name="Salvignol G."/>
            <person name="Slyemi D."/>
            <person name="Talla E."/>
            <person name="Weiss S."/>
            <person name="Weissenbach J."/>
            <person name="Medigue C."/>
            <person name="Bertin P.N."/>
        </authorList>
    </citation>
    <scope>NUCLEOTIDE SEQUENCE</scope>
    <source>
        <strain>3As</strain>
    </source>
</reference>
<geneLocation type="plasmid" evidence="1 3">
    <name>pTHI</name>
</geneLocation>
<dbReference type="Proteomes" id="UP000078599">
    <property type="component" value="Unassembled WGS sequence"/>
</dbReference>